<dbReference type="InterPro" id="IPR015813">
    <property type="entry name" value="Pyrv/PenolPyrv_kinase-like_dom"/>
</dbReference>
<keyword evidence="6" id="KW-0418">Kinase</keyword>
<comment type="cofactor">
    <cofactor evidence="1">
        <name>Mg(2+)</name>
        <dbReference type="ChEBI" id="CHEBI:18420"/>
    </cofactor>
</comment>
<dbReference type="InterPro" id="IPR036637">
    <property type="entry name" value="Phosphohistidine_dom_sf"/>
</dbReference>
<accession>A0A9D9GTG6</accession>
<organism evidence="13 14">
    <name type="scientific">Candidatus Avisuccinivibrio stercorigallinarum</name>
    <dbReference type="NCBI Taxonomy" id="2840704"/>
    <lineage>
        <taxon>Bacteria</taxon>
        <taxon>Pseudomonadati</taxon>
        <taxon>Pseudomonadota</taxon>
        <taxon>Gammaproteobacteria</taxon>
        <taxon>Aeromonadales</taxon>
        <taxon>Succinivibrionaceae</taxon>
        <taxon>Succinivibrionaceae incertae sedis</taxon>
        <taxon>Candidatus Avisuccinivibrio</taxon>
    </lineage>
</organism>
<dbReference type="GO" id="GO:0009401">
    <property type="term" value="P:phosphoenolpyruvate-dependent sugar phosphotransferase system"/>
    <property type="evidence" value="ECO:0007669"/>
    <property type="project" value="InterPro"/>
</dbReference>
<evidence type="ECO:0000256" key="8">
    <source>
        <dbReference type="ARBA" id="ARBA00033235"/>
    </source>
</evidence>
<dbReference type="EMBL" id="JADINH010000133">
    <property type="protein sequence ID" value="MBO8415986.1"/>
    <property type="molecule type" value="Genomic_DNA"/>
</dbReference>
<evidence type="ECO:0000256" key="3">
    <source>
        <dbReference type="ARBA" id="ARBA00016544"/>
    </source>
</evidence>
<reference evidence="13" key="2">
    <citation type="journal article" date="2021" name="PeerJ">
        <title>Extensive microbial diversity within the chicken gut microbiome revealed by metagenomics and culture.</title>
        <authorList>
            <person name="Gilroy R."/>
            <person name="Ravi A."/>
            <person name="Getino M."/>
            <person name="Pursley I."/>
            <person name="Horton D.L."/>
            <person name="Alikhan N.F."/>
            <person name="Baker D."/>
            <person name="Gharbi K."/>
            <person name="Hall N."/>
            <person name="Watson M."/>
            <person name="Adriaenssens E.M."/>
            <person name="Foster-Nyarko E."/>
            <person name="Jarju S."/>
            <person name="Secka A."/>
            <person name="Antonio M."/>
            <person name="Oren A."/>
            <person name="Chaudhuri R.R."/>
            <person name="La Ragione R."/>
            <person name="Hildebrand F."/>
            <person name="Pallen M.J."/>
        </authorList>
    </citation>
    <scope>NUCLEOTIDE SEQUENCE</scope>
    <source>
        <strain evidence="13">17213</strain>
    </source>
</reference>
<keyword evidence="5" id="KW-0479">Metal-binding</keyword>
<evidence type="ECO:0000259" key="12">
    <source>
        <dbReference type="Pfam" id="PF05524"/>
    </source>
</evidence>
<keyword evidence="4" id="KW-0808">Transferase</keyword>
<comment type="similarity">
    <text evidence="2">Belongs to the PEP-utilizing enzyme family.</text>
</comment>
<dbReference type="Gene3D" id="3.20.20.60">
    <property type="entry name" value="Phosphoenolpyruvate-binding domains"/>
    <property type="match status" value="1"/>
</dbReference>
<feature type="domain" description="PEP-utilising enzyme C-terminal" evidence="11">
    <location>
        <begin position="277"/>
        <end position="517"/>
    </location>
</feature>
<dbReference type="SUPFAM" id="SSF52009">
    <property type="entry name" value="Phosphohistidine domain"/>
    <property type="match status" value="1"/>
</dbReference>
<dbReference type="Pfam" id="PF02896">
    <property type="entry name" value="PEP-utilizers_C"/>
    <property type="match status" value="1"/>
</dbReference>
<sequence length="553" mass="59498">MYSLSGICVSEGAAQGRALQLRRPSDAPQPLRQGRREPEAEIAAFEKACREFVARLYQVMQGPAPDSVRDLFGAVAGFISARDNQDDIKALIKSGMSAREACQSVLLDHLQAFDRSDDVEVKAQARELNALAREFISTLDQGSAGDFKLPELTEPTVIIAQDLTPAHFLCLRTELVRAVVLEGGLSSGHLGVVLRELRIPSLFSVIGACSIKDGETVLVDAGSSSLIVQPTKEDSVQLITGPALFKDVDADEPLTNVTVGCSLGADRGLDGSGSLNHGLGLLRSEFLYLGSDHEPEEQEMQDLFATIFAKIPENAPISARTFDFAGDKKPIFTLNLDEKGPLQGYGAHVGTALIKKELRALLQAAPKRPISVIFPLVSRLSEAKYLNDLLTQVIDELTAEDKPFSECSPALMIETPAAVLSAKAFAPLASRFIIGTSSLAEYASAPREPDAAFTPVLAKLIAIACKGAHDAGVKVGLAGRFAARVELLPFFLSLGADYITVDSYSVGKVRAALERLDTEKHAPHFDEELYAQVMELATGRDITALINNLNFRV</sequence>
<evidence type="ECO:0000256" key="2">
    <source>
        <dbReference type="ARBA" id="ARBA00007837"/>
    </source>
</evidence>
<dbReference type="PRINTS" id="PR01736">
    <property type="entry name" value="PHPHTRNFRASE"/>
</dbReference>
<dbReference type="InterPro" id="IPR040442">
    <property type="entry name" value="Pyrv_kinase-like_dom_sf"/>
</dbReference>
<gene>
    <name evidence="13" type="ORF">IAB19_06370</name>
</gene>
<evidence type="ECO:0000259" key="11">
    <source>
        <dbReference type="Pfam" id="PF02896"/>
    </source>
</evidence>
<proteinExistence type="inferred from homology"/>
<reference evidence="13" key="1">
    <citation type="submission" date="2020-10" db="EMBL/GenBank/DDBJ databases">
        <authorList>
            <person name="Gilroy R."/>
        </authorList>
    </citation>
    <scope>NUCLEOTIDE SEQUENCE</scope>
    <source>
        <strain evidence="13">17213</strain>
    </source>
</reference>
<dbReference type="InterPro" id="IPR008279">
    <property type="entry name" value="PEP-util_enz_mobile_dom"/>
</dbReference>
<keyword evidence="7" id="KW-0460">Magnesium</keyword>
<dbReference type="InterPro" id="IPR050499">
    <property type="entry name" value="PEP-utilizing_PTS_enzyme"/>
</dbReference>
<dbReference type="SUPFAM" id="SSF51621">
    <property type="entry name" value="Phosphoenolpyruvate/pyruvate domain"/>
    <property type="match status" value="1"/>
</dbReference>
<dbReference type="PANTHER" id="PTHR46244">
    <property type="entry name" value="PHOSPHOENOLPYRUVATE-PROTEIN PHOSPHOTRANSFERASE"/>
    <property type="match status" value="1"/>
</dbReference>
<dbReference type="Gene3D" id="1.10.274.10">
    <property type="entry name" value="PtsI, HPr-binding domain"/>
    <property type="match status" value="1"/>
</dbReference>
<dbReference type="Pfam" id="PF05524">
    <property type="entry name" value="PEP-utilisers_N"/>
    <property type="match status" value="1"/>
</dbReference>
<evidence type="ECO:0000256" key="9">
    <source>
        <dbReference type="SAM" id="MobiDB-lite"/>
    </source>
</evidence>
<evidence type="ECO:0000256" key="6">
    <source>
        <dbReference type="ARBA" id="ARBA00022777"/>
    </source>
</evidence>
<evidence type="ECO:0000259" key="10">
    <source>
        <dbReference type="Pfam" id="PF00391"/>
    </source>
</evidence>
<evidence type="ECO:0000256" key="1">
    <source>
        <dbReference type="ARBA" id="ARBA00001946"/>
    </source>
</evidence>
<dbReference type="InterPro" id="IPR036618">
    <property type="entry name" value="PtsI_HPr-bd_sf"/>
</dbReference>
<dbReference type="Pfam" id="PF00391">
    <property type="entry name" value="PEP-utilizers"/>
    <property type="match status" value="1"/>
</dbReference>
<dbReference type="InterPro" id="IPR000121">
    <property type="entry name" value="PEP_util_C"/>
</dbReference>
<comment type="caution">
    <text evidence="13">The sequence shown here is derived from an EMBL/GenBank/DDBJ whole genome shotgun (WGS) entry which is preliminary data.</text>
</comment>
<dbReference type="AlphaFoldDB" id="A0A9D9GTG6"/>
<dbReference type="Gene3D" id="3.50.30.10">
    <property type="entry name" value="Phosphohistidine domain"/>
    <property type="match status" value="1"/>
</dbReference>
<name>A0A9D9GTG6_9GAMM</name>
<evidence type="ECO:0000256" key="4">
    <source>
        <dbReference type="ARBA" id="ARBA00022679"/>
    </source>
</evidence>
<dbReference type="PANTHER" id="PTHR46244:SF3">
    <property type="entry name" value="PHOSPHOENOLPYRUVATE-PROTEIN PHOSPHOTRANSFERASE"/>
    <property type="match status" value="1"/>
</dbReference>
<evidence type="ECO:0000313" key="13">
    <source>
        <dbReference type="EMBL" id="MBO8415986.1"/>
    </source>
</evidence>
<protein>
    <recommendedName>
        <fullName evidence="3">Phosphoenolpyruvate-protein phosphotransferase</fullName>
    </recommendedName>
    <alternativeName>
        <fullName evidence="8">Phosphotransferase system, enzyme I</fullName>
    </alternativeName>
</protein>
<feature type="domain" description="Phosphotransferase system enzyme I N-terminal" evidence="12">
    <location>
        <begin position="6"/>
        <end position="118"/>
    </location>
</feature>
<evidence type="ECO:0000256" key="5">
    <source>
        <dbReference type="ARBA" id="ARBA00022723"/>
    </source>
</evidence>
<dbReference type="SUPFAM" id="SSF47831">
    <property type="entry name" value="Enzyme I of the PEP:sugar phosphotransferase system HPr-binding (sub)domain"/>
    <property type="match status" value="1"/>
</dbReference>
<evidence type="ECO:0000256" key="7">
    <source>
        <dbReference type="ARBA" id="ARBA00022842"/>
    </source>
</evidence>
<evidence type="ECO:0000313" key="14">
    <source>
        <dbReference type="Proteomes" id="UP000823631"/>
    </source>
</evidence>
<dbReference type="GO" id="GO:0046872">
    <property type="term" value="F:metal ion binding"/>
    <property type="evidence" value="ECO:0007669"/>
    <property type="project" value="UniProtKB-KW"/>
</dbReference>
<feature type="region of interest" description="Disordered" evidence="9">
    <location>
        <begin position="19"/>
        <end position="38"/>
    </location>
</feature>
<feature type="domain" description="PEP-utilising enzyme mobile" evidence="10">
    <location>
        <begin position="153"/>
        <end position="222"/>
    </location>
</feature>
<dbReference type="GO" id="GO:0016301">
    <property type="term" value="F:kinase activity"/>
    <property type="evidence" value="ECO:0007669"/>
    <property type="project" value="UniProtKB-KW"/>
</dbReference>
<dbReference type="Proteomes" id="UP000823631">
    <property type="component" value="Unassembled WGS sequence"/>
</dbReference>
<dbReference type="InterPro" id="IPR008731">
    <property type="entry name" value="PTS_EIN"/>
</dbReference>